<dbReference type="Proteomes" id="UP000028712">
    <property type="component" value="Unassembled WGS sequence"/>
</dbReference>
<comment type="caution">
    <text evidence="2">The sequence shown here is derived from an EMBL/GenBank/DDBJ whole genome shotgun (WGS) entry which is preliminary data.</text>
</comment>
<feature type="transmembrane region" description="Helical" evidence="1">
    <location>
        <begin position="18"/>
        <end position="36"/>
    </location>
</feature>
<organism evidence="2 4">
    <name type="scientific">Flavobacterium hydatis</name>
    <name type="common">Cytophaga aquatilis</name>
    <dbReference type="NCBI Taxonomy" id="991"/>
    <lineage>
        <taxon>Bacteria</taxon>
        <taxon>Pseudomonadati</taxon>
        <taxon>Bacteroidota</taxon>
        <taxon>Flavobacteriia</taxon>
        <taxon>Flavobacteriales</taxon>
        <taxon>Flavobacteriaceae</taxon>
        <taxon>Flavobacterium</taxon>
    </lineage>
</organism>
<dbReference type="OrthoDB" id="1144821at2"/>
<dbReference type="Proteomes" id="UP000198424">
    <property type="component" value="Unassembled WGS sequence"/>
</dbReference>
<dbReference type="STRING" id="991.IW20_19170"/>
<evidence type="ECO:0000256" key="1">
    <source>
        <dbReference type="SAM" id="Phobius"/>
    </source>
</evidence>
<feature type="transmembrane region" description="Helical" evidence="1">
    <location>
        <begin position="83"/>
        <end position="104"/>
    </location>
</feature>
<dbReference type="EMBL" id="MUGY01000034">
    <property type="protein sequence ID" value="OXA88440.1"/>
    <property type="molecule type" value="Genomic_DNA"/>
</dbReference>
<sequence length="105" mass="11927">MKNLINEEKFEGRASTELTIGSLIICSLFFALFVLVKDNSYILIVGFLFTVAALFLNTIMLFHLVASFISLPNQRDYIGRKILILLSNIPIALLYYTIIIKLNLL</sequence>
<keyword evidence="5" id="KW-1185">Reference proteome</keyword>
<feature type="transmembrane region" description="Helical" evidence="1">
    <location>
        <begin position="42"/>
        <end position="71"/>
    </location>
</feature>
<dbReference type="RefSeq" id="WP_035625909.1">
    <property type="nucleotide sequence ID" value="NZ_JBEWQG010000008.1"/>
</dbReference>
<evidence type="ECO:0000313" key="2">
    <source>
        <dbReference type="EMBL" id="KFF11730.1"/>
    </source>
</evidence>
<evidence type="ECO:0000313" key="5">
    <source>
        <dbReference type="Proteomes" id="UP000198424"/>
    </source>
</evidence>
<dbReference type="EMBL" id="JPRM01000034">
    <property type="protein sequence ID" value="KFF11730.1"/>
    <property type="molecule type" value="Genomic_DNA"/>
</dbReference>
<reference evidence="3 5" key="2">
    <citation type="submission" date="2016-11" db="EMBL/GenBank/DDBJ databases">
        <title>Whole genomes of Flavobacteriaceae.</title>
        <authorList>
            <person name="Stine C."/>
            <person name="Li C."/>
            <person name="Tadesse D."/>
        </authorList>
    </citation>
    <scope>NUCLEOTIDE SEQUENCE [LARGE SCALE GENOMIC DNA]</scope>
    <source>
        <strain evidence="3 5">ATCC 29551</strain>
    </source>
</reference>
<accession>A0A086A4W6</accession>
<name>A0A086A4W6_FLAHY</name>
<proteinExistence type="predicted"/>
<dbReference type="AlphaFoldDB" id="A0A086A4W6"/>
<gene>
    <name evidence="3" type="ORF">B0A62_22170</name>
    <name evidence="2" type="ORF">IW20_19170</name>
</gene>
<keyword evidence="1" id="KW-0472">Membrane</keyword>
<keyword evidence="1" id="KW-0812">Transmembrane</keyword>
<protein>
    <submittedName>
        <fullName evidence="2">Uncharacterized protein</fullName>
    </submittedName>
</protein>
<evidence type="ECO:0000313" key="4">
    <source>
        <dbReference type="Proteomes" id="UP000028712"/>
    </source>
</evidence>
<dbReference type="eggNOG" id="ENOG5030TRQ">
    <property type="taxonomic scope" value="Bacteria"/>
</dbReference>
<keyword evidence="1" id="KW-1133">Transmembrane helix</keyword>
<reference evidence="2 4" key="1">
    <citation type="submission" date="2014-07" db="EMBL/GenBank/DDBJ databases">
        <title>Genome of Flavobacterium hydatis DSM 2063.</title>
        <authorList>
            <person name="Pipes S.E."/>
            <person name="Stropko S.J."/>
            <person name="Newman J.D."/>
        </authorList>
    </citation>
    <scope>NUCLEOTIDE SEQUENCE [LARGE SCALE GENOMIC DNA]</scope>
    <source>
        <strain evidence="2 4">DSM 2063</strain>
    </source>
</reference>
<evidence type="ECO:0000313" key="3">
    <source>
        <dbReference type="EMBL" id="OXA88440.1"/>
    </source>
</evidence>